<feature type="region of interest" description="Disordered" evidence="1">
    <location>
        <begin position="235"/>
        <end position="263"/>
    </location>
</feature>
<sequence>MNISKKFIHKGKKKNNSQRSLASSYKIEQTEPPKKEKPSNSIDSKNIPINANKNIICSKKKSSRRGAGRVFHKNEIPDLERTLEAETEKLKLVEVEQDDEMARNAPTTISVHMESSPLTRKTVAKPKRNSMKVLPIESEAEIMQPVNFLSVEKPRKPKKSKSSNDITSLSSGENRNANDPRYSVGININNLLMSKTTIDGDNILRTGSSSDEFSSAGPKRKKSFGEFFPNAEEHLSKGSSELSNSKSNTISLRRSMNSPIPSKITEKPINIKHMLLKELYHLPQVSPFPLFYFKRYTMDFILKT</sequence>
<organism evidence="2 3">
    <name type="scientific">Smittium megazygosporum</name>
    <dbReference type="NCBI Taxonomy" id="133381"/>
    <lineage>
        <taxon>Eukaryota</taxon>
        <taxon>Fungi</taxon>
        <taxon>Fungi incertae sedis</taxon>
        <taxon>Zoopagomycota</taxon>
        <taxon>Kickxellomycotina</taxon>
        <taxon>Harpellomycetes</taxon>
        <taxon>Harpellales</taxon>
        <taxon>Legeriomycetaceae</taxon>
        <taxon>Smittium</taxon>
    </lineage>
</organism>
<feature type="compositionally biased region" description="Polar residues" evidence="1">
    <location>
        <begin position="17"/>
        <end position="27"/>
    </location>
</feature>
<evidence type="ECO:0000256" key="1">
    <source>
        <dbReference type="SAM" id="MobiDB-lite"/>
    </source>
</evidence>
<feature type="region of interest" description="Disordered" evidence="1">
    <location>
        <begin position="1"/>
        <end position="47"/>
    </location>
</feature>
<gene>
    <name evidence="2" type="ORF">BB560_003946</name>
</gene>
<feature type="compositionally biased region" description="Basic and acidic residues" evidence="1">
    <location>
        <begin position="28"/>
        <end position="38"/>
    </location>
</feature>
<feature type="compositionally biased region" description="Polar residues" evidence="1">
    <location>
        <begin position="249"/>
        <end position="260"/>
    </location>
</feature>
<evidence type="ECO:0000313" key="3">
    <source>
        <dbReference type="Proteomes" id="UP000245609"/>
    </source>
</evidence>
<accession>A0A2T9ZAN9</accession>
<feature type="compositionally biased region" description="Low complexity" evidence="1">
    <location>
        <begin position="237"/>
        <end position="248"/>
    </location>
</feature>
<name>A0A2T9ZAN9_9FUNG</name>
<dbReference type="Proteomes" id="UP000245609">
    <property type="component" value="Unassembled WGS sequence"/>
</dbReference>
<feature type="region of interest" description="Disordered" evidence="1">
    <location>
        <begin position="151"/>
        <end position="181"/>
    </location>
</feature>
<proteinExistence type="predicted"/>
<comment type="caution">
    <text evidence="2">The sequence shown here is derived from an EMBL/GenBank/DDBJ whole genome shotgun (WGS) entry which is preliminary data.</text>
</comment>
<keyword evidence="3" id="KW-1185">Reference proteome</keyword>
<feature type="compositionally biased region" description="Polar residues" evidence="1">
    <location>
        <begin position="164"/>
        <end position="177"/>
    </location>
</feature>
<reference evidence="2 3" key="1">
    <citation type="journal article" date="2018" name="MBio">
        <title>Comparative Genomics Reveals the Core Gene Toolbox for the Fungus-Insect Symbiosis.</title>
        <authorList>
            <person name="Wang Y."/>
            <person name="Stata M."/>
            <person name="Wang W."/>
            <person name="Stajich J.E."/>
            <person name="White M.M."/>
            <person name="Moncalvo J.M."/>
        </authorList>
    </citation>
    <scope>NUCLEOTIDE SEQUENCE [LARGE SCALE GENOMIC DNA]</scope>
    <source>
        <strain evidence="2 3">SC-DP-2</strain>
    </source>
</reference>
<evidence type="ECO:0000313" key="2">
    <source>
        <dbReference type="EMBL" id="PVV01625.1"/>
    </source>
</evidence>
<dbReference type="EMBL" id="MBFS01000932">
    <property type="protein sequence ID" value="PVV01625.1"/>
    <property type="molecule type" value="Genomic_DNA"/>
</dbReference>
<dbReference type="AlphaFoldDB" id="A0A2T9ZAN9"/>
<protein>
    <submittedName>
        <fullName evidence="2">Uncharacterized protein</fullName>
    </submittedName>
</protein>
<feature type="compositionally biased region" description="Basic residues" evidence="1">
    <location>
        <begin position="1"/>
        <end position="16"/>
    </location>
</feature>